<evidence type="ECO:0000256" key="1">
    <source>
        <dbReference type="SAM" id="Coils"/>
    </source>
</evidence>
<dbReference type="KEGG" id="lgi:LOTGIDRAFT_177069"/>
<accession>V4CCJ7</accession>
<sequence>VNTLRESRANALKTVNEQKDQILQLQSELNQSNQRLKMTKTNVQKLTSELEKVQKERIELENQLTVGLRDDSLSTGSGLISSLTDKHHTEQEWKTLEHKIK</sequence>
<name>V4CCJ7_LOTGI</name>
<keyword evidence="3" id="KW-1185">Reference proteome</keyword>
<dbReference type="GeneID" id="20244178"/>
<dbReference type="InterPro" id="IPR038810">
    <property type="entry name" value="CNTLN"/>
</dbReference>
<protein>
    <submittedName>
        <fullName evidence="2">Uncharacterized protein</fullName>
    </submittedName>
</protein>
<reference evidence="2 3" key="1">
    <citation type="journal article" date="2013" name="Nature">
        <title>Insights into bilaterian evolution from three spiralian genomes.</title>
        <authorList>
            <person name="Simakov O."/>
            <person name="Marletaz F."/>
            <person name="Cho S.J."/>
            <person name="Edsinger-Gonzales E."/>
            <person name="Havlak P."/>
            <person name="Hellsten U."/>
            <person name="Kuo D.H."/>
            <person name="Larsson T."/>
            <person name="Lv J."/>
            <person name="Arendt D."/>
            <person name="Savage R."/>
            <person name="Osoegawa K."/>
            <person name="de Jong P."/>
            <person name="Grimwood J."/>
            <person name="Chapman J.A."/>
            <person name="Shapiro H."/>
            <person name="Aerts A."/>
            <person name="Otillar R.P."/>
            <person name="Terry A.Y."/>
            <person name="Boore J.L."/>
            <person name="Grigoriev I.V."/>
            <person name="Lindberg D.R."/>
            <person name="Seaver E.C."/>
            <person name="Weisblat D.A."/>
            <person name="Putnam N.H."/>
            <person name="Rokhsar D.S."/>
        </authorList>
    </citation>
    <scope>NUCLEOTIDE SEQUENCE [LARGE SCALE GENOMIC DNA]</scope>
</reference>
<dbReference type="CTD" id="20244178"/>
<feature type="non-terminal residue" evidence="2">
    <location>
        <position position="1"/>
    </location>
</feature>
<dbReference type="GO" id="GO:0010457">
    <property type="term" value="P:centriole-centriole cohesion"/>
    <property type="evidence" value="ECO:0007669"/>
    <property type="project" value="TreeGrafter"/>
</dbReference>
<keyword evidence="1" id="KW-0175">Coiled coil</keyword>
<dbReference type="RefSeq" id="XP_009049688.1">
    <property type="nucleotide sequence ID" value="XM_009051440.1"/>
</dbReference>
<feature type="coiled-coil region" evidence="1">
    <location>
        <begin position="1"/>
        <end position="63"/>
    </location>
</feature>
<evidence type="ECO:0000313" key="3">
    <source>
        <dbReference type="Proteomes" id="UP000030746"/>
    </source>
</evidence>
<dbReference type="AlphaFoldDB" id="V4CCJ7"/>
<dbReference type="Proteomes" id="UP000030746">
    <property type="component" value="Unassembled WGS sequence"/>
</dbReference>
<dbReference type="GO" id="GO:0005814">
    <property type="term" value="C:centriole"/>
    <property type="evidence" value="ECO:0007669"/>
    <property type="project" value="TreeGrafter"/>
</dbReference>
<dbReference type="GO" id="GO:0005813">
    <property type="term" value="C:centrosome"/>
    <property type="evidence" value="ECO:0007669"/>
    <property type="project" value="TreeGrafter"/>
</dbReference>
<evidence type="ECO:0000313" key="2">
    <source>
        <dbReference type="EMBL" id="ESO99624.1"/>
    </source>
</evidence>
<feature type="non-terminal residue" evidence="2">
    <location>
        <position position="101"/>
    </location>
</feature>
<proteinExistence type="predicted"/>
<dbReference type="OrthoDB" id="10011458at2759"/>
<dbReference type="PANTHER" id="PTHR18957:SF0">
    <property type="entry name" value="CENTLEIN"/>
    <property type="match status" value="1"/>
</dbReference>
<dbReference type="PANTHER" id="PTHR18957">
    <property type="entry name" value="CENTLEIN"/>
    <property type="match status" value="1"/>
</dbReference>
<gene>
    <name evidence="2" type="ORF">LOTGIDRAFT_177069</name>
</gene>
<dbReference type="EMBL" id="KB200995">
    <property type="protein sequence ID" value="ESO99624.1"/>
    <property type="molecule type" value="Genomic_DNA"/>
</dbReference>
<organism evidence="2 3">
    <name type="scientific">Lottia gigantea</name>
    <name type="common">Giant owl limpet</name>
    <dbReference type="NCBI Taxonomy" id="225164"/>
    <lineage>
        <taxon>Eukaryota</taxon>
        <taxon>Metazoa</taxon>
        <taxon>Spiralia</taxon>
        <taxon>Lophotrochozoa</taxon>
        <taxon>Mollusca</taxon>
        <taxon>Gastropoda</taxon>
        <taxon>Patellogastropoda</taxon>
        <taxon>Lottioidea</taxon>
        <taxon>Lottiidae</taxon>
        <taxon>Lottia</taxon>
    </lineage>
</organism>